<dbReference type="Gramene" id="Pp3c21_14020V3.2">
    <property type="protein sequence ID" value="Pp3c21_14020V3.2"/>
    <property type="gene ID" value="Pp3c21_14020"/>
</dbReference>
<dbReference type="EnsemblPlants" id="Pp3c21_14020V3.2">
    <property type="protein sequence ID" value="Pp3c21_14020V3.2"/>
    <property type="gene ID" value="Pp3c21_14020"/>
</dbReference>
<reference evidence="1 3" key="2">
    <citation type="journal article" date="2018" name="Plant J.">
        <title>The Physcomitrella patens chromosome-scale assembly reveals moss genome structure and evolution.</title>
        <authorList>
            <person name="Lang D."/>
            <person name="Ullrich K.K."/>
            <person name="Murat F."/>
            <person name="Fuchs J."/>
            <person name="Jenkins J."/>
            <person name="Haas F.B."/>
            <person name="Piednoel M."/>
            <person name="Gundlach H."/>
            <person name="Van Bel M."/>
            <person name="Meyberg R."/>
            <person name="Vives C."/>
            <person name="Morata J."/>
            <person name="Symeonidi A."/>
            <person name="Hiss M."/>
            <person name="Muchero W."/>
            <person name="Kamisugi Y."/>
            <person name="Saleh O."/>
            <person name="Blanc G."/>
            <person name="Decker E.L."/>
            <person name="van Gessel N."/>
            <person name="Grimwood J."/>
            <person name="Hayes R.D."/>
            <person name="Graham S.W."/>
            <person name="Gunter L.E."/>
            <person name="McDaniel S.F."/>
            <person name="Hoernstein S.N.W."/>
            <person name="Larsson A."/>
            <person name="Li F.W."/>
            <person name="Perroud P.F."/>
            <person name="Phillips J."/>
            <person name="Ranjan P."/>
            <person name="Rokshar D.S."/>
            <person name="Rothfels C.J."/>
            <person name="Schneider L."/>
            <person name="Shu S."/>
            <person name="Stevenson D.W."/>
            <person name="Thummler F."/>
            <person name="Tillich M."/>
            <person name="Villarreal Aguilar J.C."/>
            <person name="Widiez T."/>
            <person name="Wong G.K."/>
            <person name="Wymore A."/>
            <person name="Zhang Y."/>
            <person name="Zimmer A.D."/>
            <person name="Quatrano R.S."/>
            <person name="Mayer K.F.X."/>
            <person name="Goodstein D."/>
            <person name="Casacuberta J.M."/>
            <person name="Vandepoele K."/>
            <person name="Reski R."/>
            <person name="Cuming A.C."/>
            <person name="Tuskan G.A."/>
            <person name="Maumus F."/>
            <person name="Salse J."/>
            <person name="Schmutz J."/>
            <person name="Rensing S.A."/>
        </authorList>
    </citation>
    <scope>NUCLEOTIDE SEQUENCE [LARGE SCALE GENOMIC DNA]</scope>
    <source>
        <strain evidence="2 3">cv. Gransden 2004</strain>
    </source>
</reference>
<dbReference type="Proteomes" id="UP000006727">
    <property type="component" value="Chromosome 21"/>
</dbReference>
<proteinExistence type="predicted"/>
<organism evidence="1">
    <name type="scientific">Physcomitrium patens</name>
    <name type="common">Spreading-leaved earth moss</name>
    <name type="synonym">Physcomitrella patens</name>
    <dbReference type="NCBI Taxonomy" id="3218"/>
    <lineage>
        <taxon>Eukaryota</taxon>
        <taxon>Viridiplantae</taxon>
        <taxon>Streptophyta</taxon>
        <taxon>Embryophyta</taxon>
        <taxon>Bryophyta</taxon>
        <taxon>Bryophytina</taxon>
        <taxon>Bryopsida</taxon>
        <taxon>Funariidae</taxon>
        <taxon>Funariales</taxon>
        <taxon>Funariaceae</taxon>
        <taxon>Physcomitrium</taxon>
    </lineage>
</organism>
<sequence>MISVEAARLTVGITADILYELQAKLFQDPEERQTLFAIPGDPASSTGLTQPITFASQDAEVLAFLLVYLEMTFPIQNLMKGRALTTGT</sequence>
<dbReference type="EnsemblPlants" id="Pp3c21_14020V3.1">
    <property type="protein sequence ID" value="Pp3c21_14020V3.1"/>
    <property type="gene ID" value="Pp3c21_14020"/>
</dbReference>
<dbReference type="PaxDb" id="3218-PP1S132_132V6.1"/>
<protein>
    <submittedName>
        <fullName evidence="1 2">Uncharacterized protein</fullName>
    </submittedName>
</protein>
<reference evidence="2" key="3">
    <citation type="submission" date="2020-12" db="UniProtKB">
        <authorList>
            <consortium name="EnsemblPlants"/>
        </authorList>
    </citation>
    <scope>IDENTIFICATION</scope>
</reference>
<name>A0A2K1IRW8_PHYPA</name>
<dbReference type="AlphaFoldDB" id="A0A2K1IRW8"/>
<dbReference type="EMBL" id="ABEU02000021">
    <property type="protein sequence ID" value="PNR32008.1"/>
    <property type="molecule type" value="Genomic_DNA"/>
</dbReference>
<evidence type="ECO:0000313" key="2">
    <source>
        <dbReference type="EnsemblPlants" id="Pp3c21_14020V3.1"/>
    </source>
</evidence>
<gene>
    <name evidence="1" type="ORF">PHYPA_026133</name>
</gene>
<dbReference type="Gramene" id="Pp3c21_14020V3.1">
    <property type="protein sequence ID" value="Pp3c21_14020V3.1"/>
    <property type="gene ID" value="Pp3c21_14020"/>
</dbReference>
<reference evidence="1 3" key="1">
    <citation type="journal article" date="2008" name="Science">
        <title>The Physcomitrella genome reveals evolutionary insights into the conquest of land by plants.</title>
        <authorList>
            <person name="Rensing S."/>
            <person name="Lang D."/>
            <person name="Zimmer A."/>
            <person name="Terry A."/>
            <person name="Salamov A."/>
            <person name="Shapiro H."/>
            <person name="Nishiyama T."/>
            <person name="Perroud P.-F."/>
            <person name="Lindquist E."/>
            <person name="Kamisugi Y."/>
            <person name="Tanahashi T."/>
            <person name="Sakakibara K."/>
            <person name="Fujita T."/>
            <person name="Oishi K."/>
            <person name="Shin-I T."/>
            <person name="Kuroki Y."/>
            <person name="Toyoda A."/>
            <person name="Suzuki Y."/>
            <person name="Hashimoto A."/>
            <person name="Yamaguchi K."/>
            <person name="Sugano A."/>
            <person name="Kohara Y."/>
            <person name="Fujiyama A."/>
            <person name="Anterola A."/>
            <person name="Aoki S."/>
            <person name="Ashton N."/>
            <person name="Barbazuk W.B."/>
            <person name="Barker E."/>
            <person name="Bennetzen J."/>
            <person name="Bezanilla M."/>
            <person name="Blankenship R."/>
            <person name="Cho S.H."/>
            <person name="Dutcher S."/>
            <person name="Estelle M."/>
            <person name="Fawcett J.A."/>
            <person name="Gundlach H."/>
            <person name="Hanada K."/>
            <person name="Heyl A."/>
            <person name="Hicks K.A."/>
            <person name="Hugh J."/>
            <person name="Lohr M."/>
            <person name="Mayer K."/>
            <person name="Melkozernov A."/>
            <person name="Murata T."/>
            <person name="Nelson D."/>
            <person name="Pils B."/>
            <person name="Prigge M."/>
            <person name="Reiss B."/>
            <person name="Renner T."/>
            <person name="Rombauts S."/>
            <person name="Rushton P."/>
            <person name="Sanderfoot A."/>
            <person name="Schween G."/>
            <person name="Shiu S.-H."/>
            <person name="Stueber K."/>
            <person name="Theodoulou F.L."/>
            <person name="Tu H."/>
            <person name="Van de Peer Y."/>
            <person name="Verrier P.J."/>
            <person name="Waters E."/>
            <person name="Wood A."/>
            <person name="Yang L."/>
            <person name="Cove D."/>
            <person name="Cuming A."/>
            <person name="Hasebe M."/>
            <person name="Lucas S."/>
            <person name="Mishler D.B."/>
            <person name="Reski R."/>
            <person name="Grigoriev I."/>
            <person name="Quatrano R.S."/>
            <person name="Boore J.L."/>
        </authorList>
    </citation>
    <scope>NUCLEOTIDE SEQUENCE [LARGE SCALE GENOMIC DNA]</scope>
    <source>
        <strain evidence="2 3">cv. Gransden 2004</strain>
    </source>
</reference>
<evidence type="ECO:0000313" key="1">
    <source>
        <dbReference type="EMBL" id="PNR32008.1"/>
    </source>
</evidence>
<dbReference type="InParanoid" id="A0A2K1IRW8"/>
<accession>A0A2K1IRW8</accession>
<evidence type="ECO:0000313" key="3">
    <source>
        <dbReference type="Proteomes" id="UP000006727"/>
    </source>
</evidence>
<keyword evidence="3" id="KW-1185">Reference proteome</keyword>